<reference evidence="3 4" key="1">
    <citation type="journal article" date="2009" name="PLoS Genet.">
        <title>The genome of Nectria haematococca: contribution of supernumerary chromosomes to gene expansion.</title>
        <authorList>
            <person name="Coleman J.J."/>
            <person name="Rounsley S.D."/>
            <person name="Rodriguez-Carres M."/>
            <person name="Kuo A."/>
            <person name="Wasmann C.C."/>
            <person name="Grimwood J."/>
            <person name="Schmutz J."/>
            <person name="Taga M."/>
            <person name="White G.J."/>
            <person name="Zhou S."/>
            <person name="Schwartz D.C."/>
            <person name="Freitag M."/>
            <person name="Ma L.J."/>
            <person name="Danchin E.G."/>
            <person name="Henrissat B."/>
            <person name="Coutinho P.M."/>
            <person name="Nelson D.R."/>
            <person name="Straney D."/>
            <person name="Napoli C.A."/>
            <person name="Barker B.M."/>
            <person name="Gribskov M."/>
            <person name="Rep M."/>
            <person name="Kroken S."/>
            <person name="Molnar I."/>
            <person name="Rensing C."/>
            <person name="Kennell J.C."/>
            <person name="Zamora J."/>
            <person name="Farman M.L."/>
            <person name="Selker E.U."/>
            <person name="Salamov A."/>
            <person name="Shapiro H."/>
            <person name="Pangilinan J."/>
            <person name="Lindquist E."/>
            <person name="Lamers C."/>
            <person name="Grigoriev I.V."/>
            <person name="Geiser D.M."/>
            <person name="Covert S.F."/>
            <person name="Temporini E."/>
            <person name="Vanetten H.D."/>
        </authorList>
    </citation>
    <scope>NUCLEOTIDE SEQUENCE [LARGE SCALE GENOMIC DNA]</scope>
    <source>
        <strain evidence="4">ATCC MYA-4622 / CBS 123669 / FGSC 9596 / NRRL 45880 / 77-13-4</strain>
    </source>
</reference>
<dbReference type="eggNOG" id="ENOG502RNKZ">
    <property type="taxonomic scope" value="Eukaryota"/>
</dbReference>
<feature type="compositionally biased region" description="Polar residues" evidence="1">
    <location>
        <begin position="151"/>
        <end position="162"/>
    </location>
</feature>
<name>C7YK48_FUSV7</name>
<dbReference type="Proteomes" id="UP000005206">
    <property type="component" value="Chromosome 1"/>
</dbReference>
<dbReference type="RefSeq" id="XP_003054098.1">
    <property type="nucleotide sequence ID" value="XM_003054052.1"/>
</dbReference>
<dbReference type="EMBL" id="GG698896">
    <property type="protein sequence ID" value="EEU48385.1"/>
    <property type="molecule type" value="Genomic_DNA"/>
</dbReference>
<keyword evidence="2" id="KW-1133">Transmembrane helix</keyword>
<keyword evidence="2" id="KW-0472">Membrane</keyword>
<dbReference type="InParanoid" id="C7YK48"/>
<dbReference type="HOGENOM" id="CLU_1235114_0_0_1"/>
<dbReference type="GeneID" id="9664029"/>
<dbReference type="KEGG" id="nhe:NECHADRAFT_74482"/>
<dbReference type="OrthoDB" id="5080160at2759"/>
<organism evidence="3 4">
    <name type="scientific">Fusarium vanettenii (strain ATCC MYA-4622 / CBS 123669 / FGSC 9596 / NRRL 45880 / 77-13-4)</name>
    <name type="common">Fusarium solani subsp. pisi</name>
    <dbReference type="NCBI Taxonomy" id="660122"/>
    <lineage>
        <taxon>Eukaryota</taxon>
        <taxon>Fungi</taxon>
        <taxon>Dikarya</taxon>
        <taxon>Ascomycota</taxon>
        <taxon>Pezizomycotina</taxon>
        <taxon>Sordariomycetes</taxon>
        <taxon>Hypocreomycetidae</taxon>
        <taxon>Hypocreales</taxon>
        <taxon>Nectriaceae</taxon>
        <taxon>Fusarium</taxon>
        <taxon>Fusarium solani species complex</taxon>
        <taxon>Fusarium vanettenii</taxon>
    </lineage>
</organism>
<evidence type="ECO:0000313" key="3">
    <source>
        <dbReference type="EMBL" id="EEU48385.1"/>
    </source>
</evidence>
<gene>
    <name evidence="3" type="ORF">NECHADRAFT_74482</name>
</gene>
<evidence type="ECO:0000256" key="2">
    <source>
        <dbReference type="SAM" id="Phobius"/>
    </source>
</evidence>
<feature type="region of interest" description="Disordered" evidence="1">
    <location>
        <begin position="147"/>
        <end position="166"/>
    </location>
</feature>
<feature type="transmembrane region" description="Helical" evidence="2">
    <location>
        <begin position="71"/>
        <end position="91"/>
    </location>
</feature>
<dbReference type="AlphaFoldDB" id="C7YK48"/>
<evidence type="ECO:0000313" key="4">
    <source>
        <dbReference type="Proteomes" id="UP000005206"/>
    </source>
</evidence>
<accession>C7YK48</accession>
<dbReference type="OMA" id="MSGPKSH"/>
<keyword evidence="4" id="KW-1185">Reference proteome</keyword>
<evidence type="ECO:0000256" key="1">
    <source>
        <dbReference type="SAM" id="MobiDB-lite"/>
    </source>
</evidence>
<keyword evidence="2" id="KW-0812">Transmembrane</keyword>
<feature type="transmembrane region" description="Helical" evidence="2">
    <location>
        <begin position="12"/>
        <end position="30"/>
    </location>
</feature>
<proteinExistence type="predicted"/>
<sequence>MGRSLWDTLQHLSVILPAGILWGAAIALSLPRHNDLSAVVRLGRVAPAVVFAFIASRSPPLLKSLSLVDESISFIQFCALCVIIITSAVAMRRQNAIPQPQQTEGIANEEMNSLTPGVRSQPGTPELSVNGLLETKSDLDSLLFEHMEGPKSQSPGSASSEVSALAPDSRVDPARIFEIIGWVKTVGEASSGQEGEATTRPQVLELQLGIGTYRDESRM</sequence>
<dbReference type="VEuPathDB" id="FungiDB:NECHADRAFT_74482"/>
<protein>
    <submittedName>
        <fullName evidence="3">Uncharacterized protein</fullName>
    </submittedName>
</protein>